<evidence type="ECO:0008006" key="3">
    <source>
        <dbReference type="Google" id="ProtNLM"/>
    </source>
</evidence>
<dbReference type="AlphaFoldDB" id="A0A8H6U113"/>
<gene>
    <name evidence="1" type="ORF">MSAN_02511000</name>
</gene>
<sequence>MVEDTCSLPTELERHIFELAAVSRPVSIPHMMRVAWRVKQWVEPLLVRTLVFGCDSIDGLPVCDVETITHLAQHRDSILDSVCNVIAFLIPPAALNTIIQACPRIENLFMLPTGVLPDNGLAAFDDLPLKHIHASPYHILDLTSTMTILRPPFFRITHLELCAELDREDDTDDEALARWMTLASLPKLSHLALNCNMDMHVYVHLLAACKALHALILLRNPPRRRPAEMDILIENPRFVMMPVEHYTADWQRGVLLGNDFWARADILIAKRISGEVDRRTFLLEDTS</sequence>
<proteinExistence type="predicted"/>
<reference evidence="1" key="1">
    <citation type="submission" date="2020-05" db="EMBL/GenBank/DDBJ databases">
        <title>Mycena genomes resolve the evolution of fungal bioluminescence.</title>
        <authorList>
            <person name="Tsai I.J."/>
        </authorList>
    </citation>
    <scope>NUCLEOTIDE SEQUENCE</scope>
    <source>
        <strain evidence="1">160909Yilan</strain>
    </source>
</reference>
<evidence type="ECO:0000313" key="2">
    <source>
        <dbReference type="Proteomes" id="UP000623467"/>
    </source>
</evidence>
<dbReference type="OrthoDB" id="3145912at2759"/>
<protein>
    <recommendedName>
        <fullName evidence="3">F-box domain-containing protein</fullName>
    </recommendedName>
</protein>
<name>A0A8H6U113_9AGAR</name>
<organism evidence="1 2">
    <name type="scientific">Mycena sanguinolenta</name>
    <dbReference type="NCBI Taxonomy" id="230812"/>
    <lineage>
        <taxon>Eukaryota</taxon>
        <taxon>Fungi</taxon>
        <taxon>Dikarya</taxon>
        <taxon>Basidiomycota</taxon>
        <taxon>Agaricomycotina</taxon>
        <taxon>Agaricomycetes</taxon>
        <taxon>Agaricomycetidae</taxon>
        <taxon>Agaricales</taxon>
        <taxon>Marasmiineae</taxon>
        <taxon>Mycenaceae</taxon>
        <taxon>Mycena</taxon>
    </lineage>
</organism>
<dbReference type="Proteomes" id="UP000623467">
    <property type="component" value="Unassembled WGS sequence"/>
</dbReference>
<dbReference type="EMBL" id="JACAZH010000101">
    <property type="protein sequence ID" value="KAF7326467.1"/>
    <property type="molecule type" value="Genomic_DNA"/>
</dbReference>
<accession>A0A8H6U113</accession>
<evidence type="ECO:0000313" key="1">
    <source>
        <dbReference type="EMBL" id="KAF7326467.1"/>
    </source>
</evidence>
<comment type="caution">
    <text evidence="1">The sequence shown here is derived from an EMBL/GenBank/DDBJ whole genome shotgun (WGS) entry which is preliminary data.</text>
</comment>
<keyword evidence="2" id="KW-1185">Reference proteome</keyword>